<reference evidence="4" key="1">
    <citation type="submission" date="2021-01" db="EMBL/GenBank/DDBJ databases">
        <authorList>
            <person name="Corre E."/>
            <person name="Pelletier E."/>
            <person name="Niang G."/>
            <person name="Scheremetjew M."/>
            <person name="Finn R."/>
            <person name="Kale V."/>
            <person name="Holt S."/>
            <person name="Cochrane G."/>
            <person name="Meng A."/>
            <person name="Brown T."/>
            <person name="Cohen L."/>
        </authorList>
    </citation>
    <scope>NUCLEOTIDE SEQUENCE</scope>
    <source>
        <strain evidence="4">RCC1130</strain>
    </source>
</reference>
<dbReference type="SUPFAM" id="SSF47473">
    <property type="entry name" value="EF-hand"/>
    <property type="match status" value="1"/>
</dbReference>
<feature type="domain" description="EF-hand" evidence="3">
    <location>
        <begin position="34"/>
        <end position="69"/>
    </location>
</feature>
<evidence type="ECO:0000313" key="4">
    <source>
        <dbReference type="EMBL" id="CAD8548000.1"/>
    </source>
</evidence>
<protein>
    <recommendedName>
        <fullName evidence="3">EF-hand domain-containing protein</fullName>
    </recommendedName>
</protein>
<organism evidence="4">
    <name type="scientific">Calcidiscus leptoporus</name>
    <dbReference type="NCBI Taxonomy" id="127549"/>
    <lineage>
        <taxon>Eukaryota</taxon>
        <taxon>Haptista</taxon>
        <taxon>Haptophyta</taxon>
        <taxon>Prymnesiophyceae</taxon>
        <taxon>Coccolithales</taxon>
        <taxon>Calcidiscaceae</taxon>
        <taxon>Calcidiscus</taxon>
    </lineage>
</organism>
<evidence type="ECO:0000256" key="1">
    <source>
        <dbReference type="ARBA" id="ARBA00022837"/>
    </source>
</evidence>
<dbReference type="EMBL" id="HBER01046489">
    <property type="protein sequence ID" value="CAD8548000.1"/>
    <property type="molecule type" value="Transcribed_RNA"/>
</dbReference>
<dbReference type="Pfam" id="PF13202">
    <property type="entry name" value="EF-hand_5"/>
    <property type="match status" value="1"/>
</dbReference>
<proteinExistence type="predicted"/>
<dbReference type="GO" id="GO:0005509">
    <property type="term" value="F:calcium ion binding"/>
    <property type="evidence" value="ECO:0007669"/>
    <property type="project" value="InterPro"/>
</dbReference>
<sequence>MPALALSIVLSTMLGGALGFSTILPVCISGRFLTKCEDRLAWFQAFDRDKDGTVSADDLLDIFDRFSSTPITVEQFQHMLDTFVGFPQGCKYSAESTAFFFEDHDGDGLMSRTEWASKADSPSFQAVAGGIVEECGLPSLGVKH</sequence>
<dbReference type="PROSITE" id="PS00018">
    <property type="entry name" value="EF_HAND_1"/>
    <property type="match status" value="1"/>
</dbReference>
<gene>
    <name evidence="4" type="ORF">CLEP1334_LOCUS23290</name>
</gene>
<name>A0A7S0JCU2_9EUKA</name>
<evidence type="ECO:0000259" key="3">
    <source>
        <dbReference type="PROSITE" id="PS50222"/>
    </source>
</evidence>
<evidence type="ECO:0000256" key="2">
    <source>
        <dbReference type="SAM" id="SignalP"/>
    </source>
</evidence>
<dbReference type="Gene3D" id="1.10.238.10">
    <property type="entry name" value="EF-hand"/>
    <property type="match status" value="1"/>
</dbReference>
<dbReference type="InterPro" id="IPR002048">
    <property type="entry name" value="EF_hand_dom"/>
</dbReference>
<dbReference type="PROSITE" id="PS50222">
    <property type="entry name" value="EF_HAND_2"/>
    <property type="match status" value="1"/>
</dbReference>
<keyword evidence="2" id="KW-0732">Signal</keyword>
<keyword evidence="1" id="KW-0106">Calcium</keyword>
<dbReference type="InterPro" id="IPR018247">
    <property type="entry name" value="EF_Hand_1_Ca_BS"/>
</dbReference>
<feature type="chain" id="PRO_5031253659" description="EF-hand domain-containing protein" evidence="2">
    <location>
        <begin position="20"/>
        <end position="144"/>
    </location>
</feature>
<dbReference type="InterPro" id="IPR011992">
    <property type="entry name" value="EF-hand-dom_pair"/>
</dbReference>
<accession>A0A7S0JCU2</accession>
<feature type="signal peptide" evidence="2">
    <location>
        <begin position="1"/>
        <end position="19"/>
    </location>
</feature>
<dbReference type="AlphaFoldDB" id="A0A7S0JCU2"/>